<feature type="binding site" evidence="16">
    <location>
        <position position="150"/>
    </location>
    <ligand>
        <name>Zn(2+)</name>
        <dbReference type="ChEBI" id="CHEBI:29105"/>
    </ligand>
</feature>
<dbReference type="InterPro" id="IPR001412">
    <property type="entry name" value="aa-tRNA-synth_I_CS"/>
</dbReference>
<dbReference type="OrthoDB" id="9810191at2"/>
<dbReference type="InterPro" id="IPR041872">
    <property type="entry name" value="Anticodon_Met"/>
</dbReference>
<dbReference type="Pfam" id="PF09334">
    <property type="entry name" value="tRNA-synt_1g"/>
    <property type="match status" value="1"/>
</dbReference>
<evidence type="ECO:0000256" key="9">
    <source>
        <dbReference type="ARBA" id="ARBA00022741"/>
    </source>
</evidence>
<dbReference type="EMBL" id="LKAJ01000005">
    <property type="protein sequence ID" value="KRG21394.1"/>
    <property type="molecule type" value="Genomic_DNA"/>
</dbReference>
<comment type="caution">
    <text evidence="19">The sequence shown here is derived from an EMBL/GenBank/DDBJ whole genome shotgun (WGS) entry which is preliminary data.</text>
</comment>
<reference evidence="20" key="3">
    <citation type="submission" date="2021-06" db="EMBL/GenBank/DDBJ databases">
        <title>Genomic Description and Analysis of Intracellular Bacteria, Candidatus Berkiella cookevillensis and Candidatus Berkiella aquae.</title>
        <authorList>
            <person name="Kidane D.T."/>
            <person name="Mehari Y.T."/>
            <person name="Rice F.C."/>
            <person name="Arivett B.A."/>
            <person name="Farone A.L."/>
            <person name="Berk S.G."/>
            <person name="Farone M.B."/>
        </authorList>
    </citation>
    <scope>NUCLEOTIDE SEQUENCE</scope>
    <source>
        <strain evidence="20">HT99</strain>
    </source>
</reference>
<dbReference type="Gene3D" id="1.10.730.10">
    <property type="entry name" value="Isoleucyl-tRNA Synthetase, Domain 1"/>
    <property type="match status" value="1"/>
</dbReference>
<dbReference type="PRINTS" id="PR01041">
    <property type="entry name" value="TRNASYNTHMET"/>
</dbReference>
<dbReference type="SUPFAM" id="SSF57770">
    <property type="entry name" value="Methionyl-tRNA synthetase (MetRS), Zn-domain"/>
    <property type="match status" value="1"/>
</dbReference>
<organism evidence="19">
    <name type="scientific">Candidatus Berkiella aquae</name>
    <dbReference type="NCBI Taxonomy" id="295108"/>
    <lineage>
        <taxon>Bacteria</taxon>
        <taxon>Pseudomonadati</taxon>
        <taxon>Pseudomonadota</taxon>
        <taxon>Gammaproteobacteria</taxon>
        <taxon>Candidatus Berkiellales</taxon>
        <taxon>Candidatus Berkiellaceae</taxon>
        <taxon>Candidatus Berkiella</taxon>
    </lineage>
</organism>
<dbReference type="InterPro" id="IPR009080">
    <property type="entry name" value="tRNAsynth_Ia_anticodon-bd"/>
</dbReference>
<evidence type="ECO:0000256" key="5">
    <source>
        <dbReference type="ARBA" id="ARBA00022490"/>
    </source>
</evidence>
<dbReference type="Proteomes" id="UP000051497">
    <property type="component" value="Unassembled WGS sequence"/>
</dbReference>
<dbReference type="FunFam" id="2.20.28.20:FF:000001">
    <property type="entry name" value="Methionine--tRNA ligase"/>
    <property type="match status" value="1"/>
</dbReference>
<reference evidence="20" key="2">
    <citation type="journal article" date="2016" name="Genome Announc.">
        <title>Draft Genome Sequences of Two Novel Amoeba-Resistant Intranuclear Bacteria, 'Candidatus Berkiella cookevillensis' and 'Candidatus Berkiella aquae'.</title>
        <authorList>
            <person name="Mehari Y.T."/>
            <person name="Arivett B.A."/>
            <person name="Farone A.L."/>
            <person name="Gunderson J.H."/>
            <person name="Farone M.B."/>
        </authorList>
    </citation>
    <scope>NUCLEOTIDE SEQUENCE</scope>
    <source>
        <strain evidence="20">HT99</strain>
    </source>
</reference>
<proteinExistence type="inferred from homology"/>
<gene>
    <name evidence="19" type="primary">metG_1</name>
    <name evidence="16 20" type="synonym">metG</name>
    <name evidence="20" type="ORF">HT99x_005930</name>
    <name evidence="19" type="ORF">HT99x_01570</name>
</gene>
<dbReference type="InterPro" id="IPR033911">
    <property type="entry name" value="MetRS_core"/>
</dbReference>
<dbReference type="EC" id="6.1.1.10" evidence="16"/>
<feature type="binding site" evidence="16">
    <location>
        <position position="163"/>
    </location>
    <ligand>
        <name>Zn(2+)</name>
        <dbReference type="ChEBI" id="CHEBI:29105"/>
    </ligand>
</feature>
<comment type="function">
    <text evidence="1 16">Is required not only for elongation of protein synthesis but also for the initiation of all mRNA translation through initiator tRNA(fMet) aminoacylation.</text>
</comment>
<dbReference type="AlphaFoldDB" id="A0A0Q9YUJ9"/>
<accession>A0A0Q9YUJ9</accession>
<name>A0A0Q9YUJ9_9GAMM</name>
<dbReference type="CDD" id="cd00814">
    <property type="entry name" value="MetRS_core"/>
    <property type="match status" value="1"/>
</dbReference>
<dbReference type="CDD" id="cd02800">
    <property type="entry name" value="tRNA_bind_EcMetRS_like"/>
    <property type="match status" value="1"/>
</dbReference>
<comment type="subunit">
    <text evidence="4 16">Homodimer.</text>
</comment>
<feature type="short sequence motif" description="'KMSKS' region" evidence="16">
    <location>
        <begin position="333"/>
        <end position="337"/>
    </location>
</feature>
<feature type="domain" description="TRNA-binding" evidence="18">
    <location>
        <begin position="584"/>
        <end position="685"/>
    </location>
</feature>
<dbReference type="InterPro" id="IPR023458">
    <property type="entry name" value="Met-tRNA_ligase_1"/>
</dbReference>
<evidence type="ECO:0000256" key="16">
    <source>
        <dbReference type="HAMAP-Rule" id="MF_00098"/>
    </source>
</evidence>
<dbReference type="Gene3D" id="3.40.50.620">
    <property type="entry name" value="HUPs"/>
    <property type="match status" value="1"/>
</dbReference>
<evidence type="ECO:0000256" key="17">
    <source>
        <dbReference type="SAM" id="MobiDB-lite"/>
    </source>
</evidence>
<evidence type="ECO:0000256" key="7">
    <source>
        <dbReference type="ARBA" id="ARBA00022598"/>
    </source>
</evidence>
<feature type="binding site" evidence="16">
    <location>
        <position position="147"/>
    </location>
    <ligand>
        <name>Zn(2+)</name>
        <dbReference type="ChEBI" id="CHEBI:29105"/>
    </ligand>
</feature>
<keyword evidence="8 16" id="KW-0479">Metal-binding</keyword>
<dbReference type="InterPro" id="IPR004495">
    <property type="entry name" value="Met-tRNA-synth_bsu_C"/>
</dbReference>
<comment type="subcellular location">
    <subcellularLocation>
        <location evidence="2 16">Cytoplasm</location>
    </subcellularLocation>
</comment>
<feature type="region of interest" description="Disordered" evidence="17">
    <location>
        <begin position="547"/>
        <end position="567"/>
    </location>
</feature>
<dbReference type="InterPro" id="IPR012340">
    <property type="entry name" value="NA-bd_OB-fold"/>
</dbReference>
<comment type="cofactor">
    <cofactor evidence="16">
        <name>Zn(2+)</name>
        <dbReference type="ChEBI" id="CHEBI:29105"/>
    </cofactor>
    <text evidence="16">Binds 1 zinc ion per subunit.</text>
</comment>
<dbReference type="InterPro" id="IPR029038">
    <property type="entry name" value="MetRS_Zn"/>
</dbReference>
<keyword evidence="21" id="KW-1185">Reference proteome</keyword>
<comment type="catalytic activity">
    <reaction evidence="15 16">
        <text>tRNA(Met) + L-methionine + ATP = L-methionyl-tRNA(Met) + AMP + diphosphate</text>
        <dbReference type="Rhea" id="RHEA:13481"/>
        <dbReference type="Rhea" id="RHEA-COMP:9667"/>
        <dbReference type="Rhea" id="RHEA-COMP:9698"/>
        <dbReference type="ChEBI" id="CHEBI:30616"/>
        <dbReference type="ChEBI" id="CHEBI:33019"/>
        <dbReference type="ChEBI" id="CHEBI:57844"/>
        <dbReference type="ChEBI" id="CHEBI:78442"/>
        <dbReference type="ChEBI" id="CHEBI:78530"/>
        <dbReference type="ChEBI" id="CHEBI:456215"/>
        <dbReference type="EC" id="6.1.1.10"/>
    </reaction>
</comment>
<dbReference type="PROSITE" id="PS00178">
    <property type="entry name" value="AA_TRNA_LIGASE_I"/>
    <property type="match status" value="1"/>
</dbReference>
<evidence type="ECO:0000256" key="12">
    <source>
        <dbReference type="ARBA" id="ARBA00022884"/>
    </source>
</evidence>
<evidence type="ECO:0000256" key="13">
    <source>
        <dbReference type="ARBA" id="ARBA00022917"/>
    </source>
</evidence>
<sequence length="685" mass="77487">MPNTPNRQILVTSALPYANGPLHLGHMVEYIQSDIWVRWQLLMGNQCIHICGSDAHGTPIMLQAEKLGITPENLVSQIHAEHKADFAAFHVAFNNFYTTHSPENQELSAKVYQRLKARGDITTKEVTQAYDPVKNMFLPDRYVKGECPKCGAKDQYGDSCEVCGATYSPTELKNPISVVSGAKPEERSSEHYFFKLENYTELLQQWTQQEHFQPQIANKLQEWFEAGLRQWDISRDGPYFGFPIPETTNKYFYVWMDAPIGYMASFKNWCEKQPNVKFDDFWAKNSPHDLYHFIGKDIVYFHALFWPAMLAGSDFRTPTAIFAHGFLTINGQKMSKSRGTFITARSYLDHLHPEYLRYYFAAKLGDGIDDIDLNLNDFTQRVNSDLVGKFVNIASRCAGFISKHFDGKLANTLDDNTLFQRFSEAGESIQEAFLARHYHRAIREIMGLADLANQYVDSQKPWELAKNQETLAKVQPVCTMGLNCFRLLSLYLKPVLPQLVANVESFFNIAPLTWDDRKTPLLAHTINPYQPLIQRIDPKQIDQMLEKGKVSMSSTEPTQPADLAATDSKASNLDPIAAEITYDDFAKIDLRIAKIAHAEHVEGAEKLLKLTLDIGTENRQVFAGIKSAYQPEDLIGKLTVMVANLAPRQMRFGLSQGMVLAAGPGGKDLWILEPHTGAQPGMRVK</sequence>
<keyword evidence="7 16" id="KW-0436">Ligase</keyword>
<dbReference type="GO" id="GO:0005829">
    <property type="term" value="C:cytosol"/>
    <property type="evidence" value="ECO:0007669"/>
    <property type="project" value="TreeGrafter"/>
</dbReference>
<dbReference type="PATRIC" id="fig|1590043.3.peg.1603"/>
<dbReference type="PANTHER" id="PTHR45765">
    <property type="entry name" value="METHIONINE--TRNA LIGASE"/>
    <property type="match status" value="1"/>
</dbReference>
<keyword evidence="10 16" id="KW-0862">Zinc</keyword>
<feature type="binding site" evidence="16">
    <location>
        <position position="160"/>
    </location>
    <ligand>
        <name>Zn(2+)</name>
        <dbReference type="ChEBI" id="CHEBI:29105"/>
    </ligand>
</feature>
<keyword evidence="14 16" id="KW-0030">Aminoacyl-tRNA synthetase</keyword>
<dbReference type="PANTHER" id="PTHR45765:SF1">
    <property type="entry name" value="METHIONINE--TRNA LIGASE, CYTOPLASMIC"/>
    <property type="match status" value="1"/>
</dbReference>
<dbReference type="GO" id="GO:0004825">
    <property type="term" value="F:methionine-tRNA ligase activity"/>
    <property type="evidence" value="ECO:0007669"/>
    <property type="project" value="UniProtKB-UniRule"/>
</dbReference>
<dbReference type="PROSITE" id="PS50886">
    <property type="entry name" value="TRBD"/>
    <property type="match status" value="1"/>
</dbReference>
<evidence type="ECO:0000256" key="4">
    <source>
        <dbReference type="ARBA" id="ARBA00011738"/>
    </source>
</evidence>
<dbReference type="Pfam" id="PF19303">
    <property type="entry name" value="Anticodon_3"/>
    <property type="match status" value="1"/>
</dbReference>
<keyword evidence="5 16" id="KW-0963">Cytoplasm</keyword>
<dbReference type="FunFam" id="1.10.730.10:FF:000005">
    <property type="entry name" value="Methionine--tRNA ligase"/>
    <property type="match status" value="1"/>
</dbReference>
<keyword evidence="11 16" id="KW-0067">ATP-binding</keyword>
<dbReference type="InterPro" id="IPR015413">
    <property type="entry name" value="Methionyl/Leucyl_tRNA_Synth"/>
</dbReference>
<comment type="similarity">
    <text evidence="3 16">Belongs to the class-I aminoacyl-tRNA synthetase family. MetG type 1 subfamily.</text>
</comment>
<evidence type="ECO:0000256" key="8">
    <source>
        <dbReference type="ARBA" id="ARBA00022723"/>
    </source>
</evidence>
<evidence type="ECO:0000256" key="10">
    <source>
        <dbReference type="ARBA" id="ARBA00022833"/>
    </source>
</evidence>
<evidence type="ECO:0000256" key="1">
    <source>
        <dbReference type="ARBA" id="ARBA00003314"/>
    </source>
</evidence>
<dbReference type="STRING" id="295108.HT99x_01570"/>
<dbReference type="SUPFAM" id="SSF52374">
    <property type="entry name" value="Nucleotidylyl transferase"/>
    <property type="match status" value="1"/>
</dbReference>
<evidence type="ECO:0000256" key="15">
    <source>
        <dbReference type="ARBA" id="ARBA00047364"/>
    </source>
</evidence>
<dbReference type="FunFam" id="2.40.50.140:FF:000042">
    <property type="entry name" value="Methionine--tRNA ligase"/>
    <property type="match status" value="1"/>
</dbReference>
<dbReference type="GO" id="GO:0046872">
    <property type="term" value="F:metal ion binding"/>
    <property type="evidence" value="ECO:0007669"/>
    <property type="project" value="UniProtKB-KW"/>
</dbReference>
<dbReference type="CDD" id="cd07957">
    <property type="entry name" value="Anticodon_Ia_Met"/>
    <property type="match status" value="1"/>
</dbReference>
<reference evidence="19" key="1">
    <citation type="submission" date="2015-09" db="EMBL/GenBank/DDBJ databases">
        <title>Draft Genome Sequences of Two Novel Amoeba-resistant Intranuclear Bacteria, Candidatus Berkiella cookevillensis and Candidatus Berkiella aquae.</title>
        <authorList>
            <person name="Mehari Y.T."/>
            <person name="Arivett B.A."/>
            <person name="Farone A.L."/>
            <person name="Gunderson J.H."/>
            <person name="Farone M.B."/>
        </authorList>
    </citation>
    <scope>NUCLEOTIDE SEQUENCE [LARGE SCALE GENOMIC DNA]</scope>
    <source>
        <strain evidence="19">HT99</strain>
    </source>
</reference>
<dbReference type="HAMAP" id="MF_00098">
    <property type="entry name" value="Met_tRNA_synth_type1"/>
    <property type="match status" value="1"/>
</dbReference>
<evidence type="ECO:0000313" key="19">
    <source>
        <dbReference type="EMBL" id="KRG21394.1"/>
    </source>
</evidence>
<dbReference type="NCBIfam" id="TIGR00398">
    <property type="entry name" value="metG"/>
    <property type="match status" value="1"/>
</dbReference>
<protein>
    <recommendedName>
        <fullName evidence="16">Methionine--tRNA ligase</fullName>
        <ecNumber evidence="16">6.1.1.10</ecNumber>
    </recommendedName>
    <alternativeName>
        <fullName evidence="16">Methionyl-tRNA synthetase</fullName>
        <shortName evidence="16">MetRS</shortName>
    </alternativeName>
</protein>
<feature type="binding site" evidence="16">
    <location>
        <position position="336"/>
    </location>
    <ligand>
        <name>ATP</name>
        <dbReference type="ChEBI" id="CHEBI:30616"/>
    </ligand>
</feature>
<evidence type="ECO:0000256" key="3">
    <source>
        <dbReference type="ARBA" id="ARBA00008258"/>
    </source>
</evidence>
<evidence type="ECO:0000313" key="20">
    <source>
        <dbReference type="EMBL" id="MCS5710962.1"/>
    </source>
</evidence>
<evidence type="ECO:0000259" key="18">
    <source>
        <dbReference type="PROSITE" id="PS50886"/>
    </source>
</evidence>
<dbReference type="NCBIfam" id="TIGR00399">
    <property type="entry name" value="metG_C_term"/>
    <property type="match status" value="1"/>
</dbReference>
<feature type="short sequence motif" description="'HIGH' region" evidence="16">
    <location>
        <begin position="16"/>
        <end position="26"/>
    </location>
</feature>
<dbReference type="InterPro" id="IPR014729">
    <property type="entry name" value="Rossmann-like_a/b/a_fold"/>
</dbReference>
<dbReference type="RefSeq" id="WP_075066197.1">
    <property type="nucleotide sequence ID" value="NZ_LKAJ02000001.1"/>
</dbReference>
<dbReference type="GO" id="GO:0005524">
    <property type="term" value="F:ATP binding"/>
    <property type="evidence" value="ECO:0007669"/>
    <property type="project" value="UniProtKB-UniRule"/>
</dbReference>
<keyword evidence="13 16" id="KW-0648">Protein biosynthesis</keyword>
<dbReference type="InterPro" id="IPR002547">
    <property type="entry name" value="tRNA-bd_dom"/>
</dbReference>
<dbReference type="EMBL" id="LKAJ02000001">
    <property type="protein sequence ID" value="MCS5710962.1"/>
    <property type="molecule type" value="Genomic_DNA"/>
</dbReference>
<evidence type="ECO:0000256" key="2">
    <source>
        <dbReference type="ARBA" id="ARBA00004496"/>
    </source>
</evidence>
<evidence type="ECO:0000313" key="21">
    <source>
        <dbReference type="Proteomes" id="UP000051497"/>
    </source>
</evidence>
<dbReference type="Gene3D" id="2.20.28.20">
    <property type="entry name" value="Methionyl-tRNA synthetase, Zn-domain"/>
    <property type="match status" value="1"/>
</dbReference>
<dbReference type="Gene3D" id="2.40.50.140">
    <property type="entry name" value="Nucleic acid-binding proteins"/>
    <property type="match status" value="1"/>
</dbReference>
<dbReference type="SUPFAM" id="SSF47323">
    <property type="entry name" value="Anticodon-binding domain of a subclass of class I aminoacyl-tRNA synthetases"/>
    <property type="match status" value="1"/>
</dbReference>
<dbReference type="SUPFAM" id="SSF50249">
    <property type="entry name" value="Nucleic acid-binding proteins"/>
    <property type="match status" value="1"/>
</dbReference>
<evidence type="ECO:0000256" key="6">
    <source>
        <dbReference type="ARBA" id="ARBA00022555"/>
    </source>
</evidence>
<dbReference type="GO" id="GO:0000049">
    <property type="term" value="F:tRNA binding"/>
    <property type="evidence" value="ECO:0007669"/>
    <property type="project" value="UniProtKB-UniRule"/>
</dbReference>
<dbReference type="GO" id="GO:0006431">
    <property type="term" value="P:methionyl-tRNA aminoacylation"/>
    <property type="evidence" value="ECO:0007669"/>
    <property type="project" value="UniProtKB-UniRule"/>
</dbReference>
<evidence type="ECO:0000256" key="14">
    <source>
        <dbReference type="ARBA" id="ARBA00023146"/>
    </source>
</evidence>
<keyword evidence="6 16" id="KW-0820">tRNA-binding</keyword>
<keyword evidence="12 16" id="KW-0694">RNA-binding</keyword>
<evidence type="ECO:0000256" key="11">
    <source>
        <dbReference type="ARBA" id="ARBA00022840"/>
    </source>
</evidence>
<keyword evidence="9 16" id="KW-0547">Nucleotide-binding</keyword>
<dbReference type="InterPro" id="IPR014758">
    <property type="entry name" value="Met-tRNA_synth"/>
</dbReference>
<dbReference type="Pfam" id="PF01588">
    <property type="entry name" value="tRNA_bind"/>
    <property type="match status" value="1"/>
</dbReference>
<dbReference type="NCBIfam" id="NF001100">
    <property type="entry name" value="PRK00133.1"/>
    <property type="match status" value="1"/>
</dbReference>